<evidence type="ECO:0000256" key="3">
    <source>
        <dbReference type="ARBA" id="ARBA00023163"/>
    </source>
</evidence>
<evidence type="ECO:0000256" key="2">
    <source>
        <dbReference type="ARBA" id="ARBA00023125"/>
    </source>
</evidence>
<dbReference type="InterPro" id="IPR029016">
    <property type="entry name" value="GAF-like_dom_sf"/>
</dbReference>
<sequence>MQSSQVKSAMRALEILEYFRRVQQQRSMSEIAADLHYPQSSATVLLKTLINLGYLNFDRRQRVYFPTPKVTALGDWIPRKLFGTGQILEAMRDVHAATGEGVFVGVANDVYLQYIKTLESIHALRFHLDEGTIRPLTQSGAGWLLLSTLSDDKIDNIVRRANIATPTNQRVKLSVMMERVTQIREQGYAVAEDIPILGGRTLCVLLPATVQGQPAALCIGGVAERFRQNHDRYLNALQAAVRSARIPDSFDVPVNIDI</sequence>
<dbReference type="SMART" id="SM00346">
    <property type="entry name" value="HTH_ICLR"/>
    <property type="match status" value="1"/>
</dbReference>
<dbReference type="InterPro" id="IPR005471">
    <property type="entry name" value="Tscrpt_reg_IclR_N"/>
</dbReference>
<accession>A0A7W4YV76</accession>
<feature type="domain" description="IclR-ED" evidence="5">
    <location>
        <begin position="69"/>
        <end position="254"/>
    </location>
</feature>
<protein>
    <submittedName>
        <fullName evidence="6">DNA-binding IclR family transcriptional regulator</fullName>
    </submittedName>
</protein>
<dbReference type="GO" id="GO:0003677">
    <property type="term" value="F:DNA binding"/>
    <property type="evidence" value="ECO:0007669"/>
    <property type="project" value="UniProtKB-KW"/>
</dbReference>
<keyword evidence="2 6" id="KW-0238">DNA-binding</keyword>
<name>A0A7W4YV76_9HYPH</name>
<comment type="caution">
    <text evidence="6">The sequence shown here is derived from an EMBL/GenBank/DDBJ whole genome shotgun (WGS) entry which is preliminary data.</text>
</comment>
<dbReference type="GO" id="GO:0003700">
    <property type="term" value="F:DNA-binding transcription factor activity"/>
    <property type="evidence" value="ECO:0007669"/>
    <property type="project" value="TreeGrafter"/>
</dbReference>
<keyword evidence="1" id="KW-0805">Transcription regulation</keyword>
<dbReference type="PANTHER" id="PTHR30136">
    <property type="entry name" value="HELIX-TURN-HELIX TRANSCRIPTIONAL REGULATOR, ICLR FAMILY"/>
    <property type="match status" value="1"/>
</dbReference>
<dbReference type="InterPro" id="IPR036388">
    <property type="entry name" value="WH-like_DNA-bd_sf"/>
</dbReference>
<evidence type="ECO:0000313" key="6">
    <source>
        <dbReference type="EMBL" id="MBB3018142.1"/>
    </source>
</evidence>
<organism evidence="6 7">
    <name type="scientific">Microvirga lupini</name>
    <dbReference type="NCBI Taxonomy" id="420324"/>
    <lineage>
        <taxon>Bacteria</taxon>
        <taxon>Pseudomonadati</taxon>
        <taxon>Pseudomonadota</taxon>
        <taxon>Alphaproteobacteria</taxon>
        <taxon>Hyphomicrobiales</taxon>
        <taxon>Methylobacteriaceae</taxon>
        <taxon>Microvirga</taxon>
    </lineage>
</organism>
<dbReference type="Gene3D" id="3.30.450.40">
    <property type="match status" value="1"/>
</dbReference>
<dbReference type="EMBL" id="JACHWB010000001">
    <property type="protein sequence ID" value="MBB3018142.1"/>
    <property type="molecule type" value="Genomic_DNA"/>
</dbReference>
<dbReference type="SUPFAM" id="SSF46785">
    <property type="entry name" value="Winged helix' DNA-binding domain"/>
    <property type="match status" value="1"/>
</dbReference>
<dbReference type="InterPro" id="IPR036390">
    <property type="entry name" value="WH_DNA-bd_sf"/>
</dbReference>
<dbReference type="Pfam" id="PF09339">
    <property type="entry name" value="HTH_IclR"/>
    <property type="match status" value="1"/>
</dbReference>
<dbReference type="SUPFAM" id="SSF55781">
    <property type="entry name" value="GAF domain-like"/>
    <property type="match status" value="1"/>
</dbReference>
<dbReference type="RefSeq" id="WP_183447995.1">
    <property type="nucleotide sequence ID" value="NZ_JACHWB010000001.1"/>
</dbReference>
<keyword evidence="3" id="KW-0804">Transcription</keyword>
<dbReference type="Proteomes" id="UP000532010">
    <property type="component" value="Unassembled WGS sequence"/>
</dbReference>
<dbReference type="PROSITE" id="PS51077">
    <property type="entry name" value="HTH_ICLR"/>
    <property type="match status" value="1"/>
</dbReference>
<dbReference type="InterPro" id="IPR050707">
    <property type="entry name" value="HTH_MetabolicPath_Reg"/>
</dbReference>
<gene>
    <name evidence="6" type="ORF">FHR70_001182</name>
</gene>
<dbReference type="InterPro" id="IPR014757">
    <property type="entry name" value="Tscrpt_reg_IclR_C"/>
</dbReference>
<dbReference type="PROSITE" id="PS51078">
    <property type="entry name" value="ICLR_ED"/>
    <property type="match status" value="1"/>
</dbReference>
<dbReference type="GO" id="GO:0045892">
    <property type="term" value="P:negative regulation of DNA-templated transcription"/>
    <property type="evidence" value="ECO:0007669"/>
    <property type="project" value="TreeGrafter"/>
</dbReference>
<proteinExistence type="predicted"/>
<evidence type="ECO:0000259" key="5">
    <source>
        <dbReference type="PROSITE" id="PS51078"/>
    </source>
</evidence>
<evidence type="ECO:0000259" key="4">
    <source>
        <dbReference type="PROSITE" id="PS51077"/>
    </source>
</evidence>
<dbReference type="AlphaFoldDB" id="A0A7W4YV76"/>
<reference evidence="6 7" key="1">
    <citation type="submission" date="2020-08" db="EMBL/GenBank/DDBJ databases">
        <title>The Agave Microbiome: Exploring the role of microbial communities in plant adaptations to desert environments.</title>
        <authorList>
            <person name="Partida-Martinez L.P."/>
        </authorList>
    </citation>
    <scope>NUCLEOTIDE SEQUENCE [LARGE SCALE GENOMIC DNA]</scope>
    <source>
        <strain evidence="6 7">AT3.9</strain>
    </source>
</reference>
<feature type="domain" description="HTH iclR-type" evidence="4">
    <location>
        <begin position="6"/>
        <end position="68"/>
    </location>
</feature>
<keyword evidence="7" id="KW-1185">Reference proteome</keyword>
<dbReference type="PANTHER" id="PTHR30136:SF35">
    <property type="entry name" value="HTH-TYPE TRANSCRIPTIONAL REGULATOR RV1719"/>
    <property type="match status" value="1"/>
</dbReference>
<evidence type="ECO:0000256" key="1">
    <source>
        <dbReference type="ARBA" id="ARBA00023015"/>
    </source>
</evidence>
<dbReference type="Pfam" id="PF01614">
    <property type="entry name" value="IclR_C"/>
    <property type="match status" value="1"/>
</dbReference>
<dbReference type="Gene3D" id="1.10.10.10">
    <property type="entry name" value="Winged helix-like DNA-binding domain superfamily/Winged helix DNA-binding domain"/>
    <property type="match status" value="1"/>
</dbReference>
<evidence type="ECO:0000313" key="7">
    <source>
        <dbReference type="Proteomes" id="UP000532010"/>
    </source>
</evidence>